<feature type="region of interest" description="Disordered" evidence="1">
    <location>
        <begin position="433"/>
        <end position="515"/>
    </location>
</feature>
<dbReference type="PANTHER" id="PTHR11188:SF76">
    <property type="entry name" value="PROTEIN LDB19"/>
    <property type="match status" value="1"/>
</dbReference>
<dbReference type="Proteomes" id="UP000053317">
    <property type="component" value="Unassembled WGS sequence"/>
</dbReference>
<evidence type="ECO:0000256" key="1">
    <source>
        <dbReference type="SAM" id="MobiDB-lite"/>
    </source>
</evidence>
<proteinExistence type="predicted"/>
<reference evidence="3 4" key="2">
    <citation type="submission" date="2015-05" db="EMBL/GenBank/DDBJ databases">
        <authorList>
            <person name="Morales-Cruz A."/>
            <person name="Amrine K.C."/>
            <person name="Cantu D."/>
        </authorList>
    </citation>
    <scope>NUCLEOTIDE SEQUENCE [LARGE SCALE GENOMIC DNA]</scope>
    <source>
        <strain evidence="3">UCRPC4</strain>
    </source>
</reference>
<dbReference type="PANTHER" id="PTHR11188">
    <property type="entry name" value="ARRESTIN DOMAIN CONTAINING PROTEIN"/>
    <property type="match status" value="1"/>
</dbReference>
<keyword evidence="4" id="KW-1185">Reference proteome</keyword>
<feature type="region of interest" description="Disordered" evidence="1">
    <location>
        <begin position="1"/>
        <end position="54"/>
    </location>
</feature>
<dbReference type="EMBL" id="LCWF01000019">
    <property type="protein sequence ID" value="KKY27968.1"/>
    <property type="molecule type" value="Genomic_DNA"/>
</dbReference>
<evidence type="ECO:0000259" key="2">
    <source>
        <dbReference type="Pfam" id="PF13002"/>
    </source>
</evidence>
<feature type="region of interest" description="Disordered" evidence="1">
    <location>
        <begin position="263"/>
        <end position="285"/>
    </location>
</feature>
<reference evidence="3 4" key="1">
    <citation type="submission" date="2015-05" db="EMBL/GenBank/DDBJ databases">
        <title>Distinctive expansion of gene families associated with plant cell wall degradation and secondary metabolism in the genomes of grapevine trunk pathogens.</title>
        <authorList>
            <person name="Lawrence D.P."/>
            <person name="Travadon R."/>
            <person name="Rolshausen P.E."/>
            <person name="Baumgartner K."/>
        </authorList>
    </citation>
    <scope>NUCLEOTIDE SEQUENCE [LARGE SCALE GENOMIC DNA]</scope>
    <source>
        <strain evidence="3">UCRPC4</strain>
    </source>
</reference>
<sequence length="541" mass="59828">MDTVLHPIRAVKEEKENREGRKEKRMSLAGKQSSHSKDRKSSASPRLGPRPPVQLSAIIESPPLVLFGPSTGSTGALLSGRLKLDVIDPTGQIKVHELSMQLLAEIVLKKPVVKDCADCSRRSNQLTEWKFLSEPKTFHKAPADYQFPFSFLFPGHLPATTHTSLASIEYMLSARALTSTGEVIKFSHPLKVQRAIPPGPDKASIRIFPPTHLAARVVLPPVIHPIGSFPVQMVLSGVVDKKTETQTRWRLRKMMWRIEEHQKMTSPACTKHQSKLGEGKALQHTDTRIVGSDEAKSGWKTDFDTAGGEIHMEFDANLDPTKHPICDVESPAGLEVKHNLVMELIVAEEFCPNKNTRMITPTGAARVLRMQFNLNVTERAGMGISWDEEMPPVYEDVPESPPGYKYADAPGEECTITDYTGEELEYEELERMHSENPNDPPIYRERTPVLKPLGGLSRGESSQNPLPRGERRATSMSSSTLSPRILAQSGFHNTAQGAGGSAHWTENDFEAEPPQYSLNNLRIDDAAESTDSVDVAQGESA</sequence>
<dbReference type="OrthoDB" id="3832628at2759"/>
<dbReference type="Pfam" id="PF13002">
    <property type="entry name" value="LDB19"/>
    <property type="match status" value="1"/>
</dbReference>
<dbReference type="InterPro" id="IPR050357">
    <property type="entry name" value="Arrestin_domain-protein"/>
</dbReference>
<dbReference type="InterPro" id="IPR014752">
    <property type="entry name" value="Arrestin-like_C"/>
</dbReference>
<name>A0A0G2GXS4_PHACM</name>
<dbReference type="GO" id="GO:0030674">
    <property type="term" value="F:protein-macromolecule adaptor activity"/>
    <property type="evidence" value="ECO:0007669"/>
    <property type="project" value="TreeGrafter"/>
</dbReference>
<feature type="compositionally biased region" description="Basic and acidic residues" evidence="1">
    <location>
        <begin position="433"/>
        <end position="448"/>
    </location>
</feature>
<dbReference type="GO" id="GO:0005829">
    <property type="term" value="C:cytosol"/>
    <property type="evidence" value="ECO:0007669"/>
    <property type="project" value="TreeGrafter"/>
</dbReference>
<feature type="compositionally biased region" description="Basic and acidic residues" evidence="1">
    <location>
        <begin position="10"/>
        <end position="26"/>
    </location>
</feature>
<evidence type="ECO:0000313" key="3">
    <source>
        <dbReference type="EMBL" id="KKY27968.1"/>
    </source>
</evidence>
<dbReference type="InterPro" id="IPR024391">
    <property type="entry name" value="LDB19_N"/>
</dbReference>
<dbReference type="AlphaFoldDB" id="A0A0G2GXS4"/>
<evidence type="ECO:0000313" key="4">
    <source>
        <dbReference type="Proteomes" id="UP000053317"/>
    </source>
</evidence>
<feature type="compositionally biased region" description="Basic and acidic residues" evidence="1">
    <location>
        <begin position="275"/>
        <end position="285"/>
    </location>
</feature>
<protein>
    <submittedName>
        <fullName evidence="3">Putative arrestin (Or s-antigen) n-terminal domain protein</fullName>
    </submittedName>
</protein>
<accession>A0A0G2GXS4</accession>
<dbReference type="GO" id="GO:0031625">
    <property type="term" value="F:ubiquitin protein ligase binding"/>
    <property type="evidence" value="ECO:0007669"/>
    <property type="project" value="TreeGrafter"/>
</dbReference>
<dbReference type="Gene3D" id="2.60.40.640">
    <property type="match status" value="1"/>
</dbReference>
<feature type="domain" description="LDB19 N-terminal" evidence="2">
    <location>
        <begin position="98"/>
        <end position="276"/>
    </location>
</feature>
<dbReference type="GO" id="GO:0070086">
    <property type="term" value="P:ubiquitin-dependent endocytosis"/>
    <property type="evidence" value="ECO:0007669"/>
    <property type="project" value="TreeGrafter"/>
</dbReference>
<dbReference type="GO" id="GO:0005886">
    <property type="term" value="C:plasma membrane"/>
    <property type="evidence" value="ECO:0007669"/>
    <property type="project" value="TreeGrafter"/>
</dbReference>
<organism evidence="3 4">
    <name type="scientific">Phaeomoniella chlamydospora</name>
    <name type="common">Phaeoacremonium chlamydosporum</name>
    <dbReference type="NCBI Taxonomy" id="158046"/>
    <lineage>
        <taxon>Eukaryota</taxon>
        <taxon>Fungi</taxon>
        <taxon>Dikarya</taxon>
        <taxon>Ascomycota</taxon>
        <taxon>Pezizomycotina</taxon>
        <taxon>Eurotiomycetes</taxon>
        <taxon>Chaetothyriomycetidae</taxon>
        <taxon>Phaeomoniellales</taxon>
        <taxon>Phaeomoniellaceae</taxon>
        <taxon>Phaeomoniella</taxon>
    </lineage>
</organism>
<comment type="caution">
    <text evidence="3">The sequence shown here is derived from an EMBL/GenBank/DDBJ whole genome shotgun (WGS) entry which is preliminary data.</text>
</comment>
<gene>
    <name evidence="3" type="ORF">UCRPC4_g00814</name>
</gene>